<dbReference type="EMBL" id="CP045929">
    <property type="protein sequence ID" value="QGK71349.1"/>
    <property type="molecule type" value="Genomic_DNA"/>
</dbReference>
<protein>
    <submittedName>
        <fullName evidence="4">TetR family transcriptional regulator</fullName>
    </submittedName>
</protein>
<evidence type="ECO:0000313" key="4">
    <source>
        <dbReference type="EMBL" id="QGK71349.1"/>
    </source>
</evidence>
<organism evidence="4 5">
    <name type="scientific">Allosaccharopolyspora coralli</name>
    <dbReference type="NCBI Taxonomy" id="2665642"/>
    <lineage>
        <taxon>Bacteria</taxon>
        <taxon>Bacillati</taxon>
        <taxon>Actinomycetota</taxon>
        <taxon>Actinomycetes</taxon>
        <taxon>Pseudonocardiales</taxon>
        <taxon>Pseudonocardiaceae</taxon>
        <taxon>Allosaccharopolyspora</taxon>
    </lineage>
</organism>
<dbReference type="GO" id="GO:0000976">
    <property type="term" value="F:transcription cis-regulatory region binding"/>
    <property type="evidence" value="ECO:0007669"/>
    <property type="project" value="TreeGrafter"/>
</dbReference>
<sequence>MVSQRRNHEGEARAANAIPEERILDAAYELLLAVGMSRLNMADIARRADVSRATLYRRWPNVRAVAAALVTREFATLTDDVVERVGTGREAVVGTTVRVVGAVRTHPLFRKIIDVDPDFLLPYLFQRQGTSAVAQLDLVEEGIRAGQADGSIRDADAGMLARAVMLTARSFALSGRVFVTETDIPALDTELSELIDRYLAS</sequence>
<proteinExistence type="predicted"/>
<dbReference type="Proteomes" id="UP000371041">
    <property type="component" value="Chromosome"/>
</dbReference>
<dbReference type="PRINTS" id="PR00455">
    <property type="entry name" value="HTHTETR"/>
</dbReference>
<reference evidence="5" key="1">
    <citation type="submission" date="2019-11" db="EMBL/GenBank/DDBJ databases">
        <title>The complete genome sequence of Saccharopolyspora sp. E2A.</title>
        <authorList>
            <person name="Zhang G."/>
        </authorList>
    </citation>
    <scope>NUCLEOTIDE SEQUENCE [LARGE SCALE GENOMIC DNA]</scope>
    <source>
        <strain evidence="5">E2A</strain>
    </source>
</reference>
<evidence type="ECO:0000256" key="2">
    <source>
        <dbReference type="PROSITE-ProRule" id="PRU00335"/>
    </source>
</evidence>
<dbReference type="InterPro" id="IPR009057">
    <property type="entry name" value="Homeodomain-like_sf"/>
</dbReference>
<evidence type="ECO:0000256" key="1">
    <source>
        <dbReference type="ARBA" id="ARBA00023125"/>
    </source>
</evidence>
<dbReference type="InterPro" id="IPR036271">
    <property type="entry name" value="Tet_transcr_reg_TetR-rel_C_sf"/>
</dbReference>
<feature type="domain" description="HTH tetR-type" evidence="3">
    <location>
        <begin position="17"/>
        <end position="77"/>
    </location>
</feature>
<dbReference type="Gene3D" id="1.10.357.10">
    <property type="entry name" value="Tetracycline Repressor, domain 2"/>
    <property type="match status" value="1"/>
</dbReference>
<dbReference type="SUPFAM" id="SSF48498">
    <property type="entry name" value="Tetracyclin repressor-like, C-terminal domain"/>
    <property type="match status" value="1"/>
</dbReference>
<dbReference type="RefSeq" id="WP_154077925.1">
    <property type="nucleotide sequence ID" value="NZ_CP045929.1"/>
</dbReference>
<dbReference type="AlphaFoldDB" id="A0A5Q3QIR5"/>
<dbReference type="KEGG" id="sace:GIY23_19110"/>
<keyword evidence="5" id="KW-1185">Reference proteome</keyword>
<dbReference type="InterPro" id="IPR050109">
    <property type="entry name" value="HTH-type_TetR-like_transc_reg"/>
</dbReference>
<dbReference type="PANTHER" id="PTHR30055:SF153">
    <property type="entry name" value="HTH-TYPE TRANSCRIPTIONAL REPRESSOR RV3405C"/>
    <property type="match status" value="1"/>
</dbReference>
<accession>A0A5Q3QIR5</accession>
<feature type="DNA-binding region" description="H-T-H motif" evidence="2">
    <location>
        <begin position="40"/>
        <end position="59"/>
    </location>
</feature>
<gene>
    <name evidence="4" type="ORF">GIY23_19110</name>
</gene>
<evidence type="ECO:0000259" key="3">
    <source>
        <dbReference type="PROSITE" id="PS50977"/>
    </source>
</evidence>
<keyword evidence="1 2" id="KW-0238">DNA-binding</keyword>
<name>A0A5Q3QIR5_9PSEU</name>
<evidence type="ECO:0000313" key="5">
    <source>
        <dbReference type="Proteomes" id="UP000371041"/>
    </source>
</evidence>
<dbReference type="Pfam" id="PF00440">
    <property type="entry name" value="TetR_N"/>
    <property type="match status" value="1"/>
</dbReference>
<dbReference type="Gene3D" id="1.10.10.60">
    <property type="entry name" value="Homeodomain-like"/>
    <property type="match status" value="1"/>
</dbReference>
<dbReference type="PROSITE" id="PS50977">
    <property type="entry name" value="HTH_TETR_2"/>
    <property type="match status" value="1"/>
</dbReference>
<dbReference type="SUPFAM" id="SSF46689">
    <property type="entry name" value="Homeodomain-like"/>
    <property type="match status" value="1"/>
</dbReference>
<dbReference type="PANTHER" id="PTHR30055">
    <property type="entry name" value="HTH-TYPE TRANSCRIPTIONAL REGULATOR RUTR"/>
    <property type="match status" value="1"/>
</dbReference>
<dbReference type="GO" id="GO:0003700">
    <property type="term" value="F:DNA-binding transcription factor activity"/>
    <property type="evidence" value="ECO:0007669"/>
    <property type="project" value="TreeGrafter"/>
</dbReference>
<dbReference type="InterPro" id="IPR001647">
    <property type="entry name" value="HTH_TetR"/>
</dbReference>